<evidence type="ECO:0000256" key="3">
    <source>
        <dbReference type="ARBA" id="ARBA00022741"/>
    </source>
</evidence>
<dbReference type="InterPro" id="IPR017780">
    <property type="entry name" value="ABC_transptr_urea_ATP-bd_UrtE"/>
</dbReference>
<evidence type="ECO:0000313" key="7">
    <source>
        <dbReference type="EMBL" id="GES06932.1"/>
    </source>
</evidence>
<evidence type="ECO:0000259" key="6">
    <source>
        <dbReference type="PROSITE" id="PS50893"/>
    </source>
</evidence>
<dbReference type="PANTHER" id="PTHR43820">
    <property type="entry name" value="HIGH-AFFINITY BRANCHED-CHAIN AMINO ACID TRANSPORT ATP-BINDING PROTEIN LIVF"/>
    <property type="match status" value="1"/>
</dbReference>
<dbReference type="GO" id="GO:0015658">
    <property type="term" value="F:branched-chain amino acid transmembrane transporter activity"/>
    <property type="evidence" value="ECO:0007669"/>
    <property type="project" value="TreeGrafter"/>
</dbReference>
<comment type="similarity">
    <text evidence="1">Belongs to the ABC transporter superfamily.</text>
</comment>
<evidence type="ECO:0000256" key="2">
    <source>
        <dbReference type="ARBA" id="ARBA00022448"/>
    </source>
</evidence>
<keyword evidence="8" id="KW-1185">Reference proteome</keyword>
<evidence type="ECO:0000256" key="5">
    <source>
        <dbReference type="ARBA" id="ARBA00022970"/>
    </source>
</evidence>
<dbReference type="GO" id="GO:0005524">
    <property type="term" value="F:ATP binding"/>
    <property type="evidence" value="ECO:0007669"/>
    <property type="project" value="UniProtKB-KW"/>
</dbReference>
<evidence type="ECO:0000256" key="4">
    <source>
        <dbReference type="ARBA" id="ARBA00022840"/>
    </source>
</evidence>
<sequence length="242" mass="26183">MTSFTPVMGRQHTMLSVDRLESGYGRARVLFGVSLEVAPGQLVCVMGRNGVGKTTLLNTLMGVLPTTAGTVTFADRDITKLKPHERVRLGLGYVPQGHETFPQLTVHANLQVTLDASGNPPSALDEALDVFPRLKPLLKRRAGFLSGGQQQQLAIARALVTQPKLLILDEPTEGIQPSIIIEIEEAIEQLHASGIAILLVEQYLDLAMRLADRYVILDAGRVVHAGTAADLQGEEARRLLAV</sequence>
<dbReference type="GO" id="GO:0015807">
    <property type="term" value="P:L-amino acid transport"/>
    <property type="evidence" value="ECO:0007669"/>
    <property type="project" value="TreeGrafter"/>
</dbReference>
<accession>A0A5M3WFR5</accession>
<dbReference type="EMBL" id="BLAE01000004">
    <property type="protein sequence ID" value="GES06932.1"/>
    <property type="molecule type" value="Genomic_DNA"/>
</dbReference>
<proteinExistence type="inferred from homology"/>
<gene>
    <name evidence="7" type="ORF">Amac_005270</name>
</gene>
<dbReference type="InterPro" id="IPR003439">
    <property type="entry name" value="ABC_transporter-like_ATP-bd"/>
</dbReference>
<dbReference type="InterPro" id="IPR027417">
    <property type="entry name" value="P-loop_NTPase"/>
</dbReference>
<evidence type="ECO:0000256" key="1">
    <source>
        <dbReference type="ARBA" id="ARBA00005417"/>
    </source>
</evidence>
<comment type="caution">
    <text evidence="7">The sequence shown here is derived from an EMBL/GenBank/DDBJ whole genome shotgun (WGS) entry which is preliminary data.</text>
</comment>
<dbReference type="PROSITE" id="PS50893">
    <property type="entry name" value="ABC_TRANSPORTER_2"/>
    <property type="match status" value="1"/>
</dbReference>
<dbReference type="AlphaFoldDB" id="A0A5M3WFR5"/>
<dbReference type="CDD" id="cd03224">
    <property type="entry name" value="ABC_TM1139_LivF_branched"/>
    <property type="match status" value="1"/>
</dbReference>
<dbReference type="InterPro" id="IPR003593">
    <property type="entry name" value="AAA+_ATPase"/>
</dbReference>
<dbReference type="GO" id="GO:0016887">
    <property type="term" value="F:ATP hydrolysis activity"/>
    <property type="evidence" value="ECO:0007669"/>
    <property type="project" value="InterPro"/>
</dbReference>
<dbReference type="NCBIfam" id="TIGR03410">
    <property type="entry name" value="urea_trans_UrtE"/>
    <property type="match status" value="1"/>
</dbReference>
<reference evidence="7 8" key="1">
    <citation type="submission" date="2019-10" db="EMBL/GenBank/DDBJ databases">
        <title>Whole genome shotgun sequence of Acrocarpospora macrocephala NBRC 16266.</title>
        <authorList>
            <person name="Ichikawa N."/>
            <person name="Kimura A."/>
            <person name="Kitahashi Y."/>
            <person name="Komaki H."/>
            <person name="Oguchi A."/>
        </authorList>
    </citation>
    <scope>NUCLEOTIDE SEQUENCE [LARGE SCALE GENOMIC DNA]</scope>
    <source>
        <strain evidence="7 8">NBRC 16266</strain>
    </source>
</reference>
<dbReference type="Gene3D" id="3.40.50.300">
    <property type="entry name" value="P-loop containing nucleotide triphosphate hydrolases"/>
    <property type="match status" value="1"/>
</dbReference>
<keyword evidence="5" id="KW-0029">Amino-acid transport</keyword>
<keyword evidence="3" id="KW-0547">Nucleotide-binding</keyword>
<feature type="domain" description="ABC transporter" evidence="6">
    <location>
        <begin position="15"/>
        <end position="242"/>
    </location>
</feature>
<evidence type="ECO:0000313" key="8">
    <source>
        <dbReference type="Proteomes" id="UP000331127"/>
    </source>
</evidence>
<name>A0A5M3WFR5_9ACTN</name>
<dbReference type="Pfam" id="PF00005">
    <property type="entry name" value="ABC_tran"/>
    <property type="match status" value="1"/>
</dbReference>
<protein>
    <submittedName>
        <fullName evidence="7">ABC transporter ATP-binding protein</fullName>
    </submittedName>
</protein>
<dbReference type="SMART" id="SM00382">
    <property type="entry name" value="AAA"/>
    <property type="match status" value="1"/>
</dbReference>
<dbReference type="InterPro" id="IPR052156">
    <property type="entry name" value="BCAA_Transport_ATP-bd_LivF"/>
</dbReference>
<dbReference type="Proteomes" id="UP000331127">
    <property type="component" value="Unassembled WGS sequence"/>
</dbReference>
<keyword evidence="2" id="KW-0813">Transport</keyword>
<keyword evidence="4 7" id="KW-0067">ATP-binding</keyword>
<dbReference type="SUPFAM" id="SSF52540">
    <property type="entry name" value="P-loop containing nucleoside triphosphate hydrolases"/>
    <property type="match status" value="1"/>
</dbReference>
<organism evidence="7 8">
    <name type="scientific">Acrocarpospora macrocephala</name>
    <dbReference type="NCBI Taxonomy" id="150177"/>
    <lineage>
        <taxon>Bacteria</taxon>
        <taxon>Bacillati</taxon>
        <taxon>Actinomycetota</taxon>
        <taxon>Actinomycetes</taxon>
        <taxon>Streptosporangiales</taxon>
        <taxon>Streptosporangiaceae</taxon>
        <taxon>Acrocarpospora</taxon>
    </lineage>
</organism>
<dbReference type="PANTHER" id="PTHR43820:SF5">
    <property type="entry name" value="HIGH-AFFINITY BRANCHED-CHAIN AMINO ACID TRANSPORT ATP-BINDING PROTEIN"/>
    <property type="match status" value="1"/>
</dbReference>